<dbReference type="GO" id="GO:0008146">
    <property type="term" value="F:sulfotransferase activity"/>
    <property type="evidence" value="ECO:0007669"/>
    <property type="project" value="InterPro"/>
</dbReference>
<evidence type="ECO:0000259" key="3">
    <source>
        <dbReference type="Pfam" id="PF00685"/>
    </source>
</evidence>
<evidence type="ECO:0000313" key="4">
    <source>
        <dbReference type="EMBL" id="OQV24781.1"/>
    </source>
</evidence>
<evidence type="ECO:0000313" key="5">
    <source>
        <dbReference type="Proteomes" id="UP000192578"/>
    </source>
</evidence>
<dbReference type="Pfam" id="PF00685">
    <property type="entry name" value="Sulfotransfer_1"/>
    <property type="match status" value="1"/>
</dbReference>
<dbReference type="InterPro" id="IPR000863">
    <property type="entry name" value="Sulfotransferase_dom"/>
</dbReference>
<dbReference type="InterPro" id="IPR051589">
    <property type="entry name" value="Sialate-O-sulfotransferase"/>
</dbReference>
<dbReference type="OrthoDB" id="5985073at2759"/>
<gene>
    <name evidence="4" type="ORF">BV898_01371</name>
</gene>
<dbReference type="PANTHER" id="PTHR45964">
    <property type="entry name" value="WSCD FAMILY MEMBER CG9164"/>
    <property type="match status" value="1"/>
</dbReference>
<feature type="transmembrane region" description="Helical" evidence="2">
    <location>
        <begin position="40"/>
        <end position="61"/>
    </location>
</feature>
<dbReference type="EMBL" id="MTYJ01000005">
    <property type="protein sequence ID" value="OQV24781.1"/>
    <property type="molecule type" value="Genomic_DNA"/>
</dbReference>
<sequence>MAKCDEDLPGSRQQRPTLAVLGDKFKRQASSFLHQVRCKWAVAVLGLVVGIIILASTVPIFPLGSLRWSSNEGPIGPQLDPKMRPCRSTLSFASTPMPRIALASFAGSGNTFLRGALEQITGIWTGSSVPDYQLYHGGFYGEVTNDEKVILIKTHSFGKKAVKANYKKAILLIRKPEDAILAKWNQYKTRTHTGIAKADTYDSRDWEYFAPRAITEWKELNEYWLSQNPATLHVVQFDELLKDKRGEIKKILDFLEYKDTDEDILNCVVQKYQGLFKRRKYKLDFEPFNTELKEQMENARDLIQQAVEEWKFSKFDTVELEE</sequence>
<organism evidence="4 5">
    <name type="scientific">Hypsibius exemplaris</name>
    <name type="common">Freshwater tardigrade</name>
    <dbReference type="NCBI Taxonomy" id="2072580"/>
    <lineage>
        <taxon>Eukaryota</taxon>
        <taxon>Metazoa</taxon>
        <taxon>Ecdysozoa</taxon>
        <taxon>Tardigrada</taxon>
        <taxon>Eutardigrada</taxon>
        <taxon>Parachela</taxon>
        <taxon>Hypsibioidea</taxon>
        <taxon>Hypsibiidae</taxon>
        <taxon>Hypsibius</taxon>
    </lineage>
</organism>
<reference evidence="5" key="1">
    <citation type="submission" date="2017-01" db="EMBL/GenBank/DDBJ databases">
        <title>Comparative genomics of anhydrobiosis in the tardigrade Hypsibius dujardini.</title>
        <authorList>
            <person name="Yoshida Y."/>
            <person name="Koutsovoulos G."/>
            <person name="Laetsch D."/>
            <person name="Stevens L."/>
            <person name="Kumar S."/>
            <person name="Horikawa D."/>
            <person name="Ishino K."/>
            <person name="Komine S."/>
            <person name="Tomita M."/>
            <person name="Blaxter M."/>
            <person name="Arakawa K."/>
        </authorList>
    </citation>
    <scope>NUCLEOTIDE SEQUENCE [LARGE SCALE GENOMIC DNA]</scope>
    <source>
        <strain evidence="5">Z151</strain>
    </source>
</reference>
<evidence type="ECO:0000256" key="2">
    <source>
        <dbReference type="SAM" id="Phobius"/>
    </source>
</evidence>
<feature type="domain" description="Sulfotransferase" evidence="3">
    <location>
        <begin position="145"/>
        <end position="311"/>
    </location>
</feature>
<name>A0A1W0XBZ6_HYPEX</name>
<dbReference type="Proteomes" id="UP000192578">
    <property type="component" value="Unassembled WGS sequence"/>
</dbReference>
<comment type="similarity">
    <text evidence="1">Belongs to the WSCD family.</text>
</comment>
<keyword evidence="2" id="KW-0472">Membrane</keyword>
<accession>A0A1W0XBZ6</accession>
<proteinExistence type="inferred from homology"/>
<keyword evidence="2" id="KW-1133">Transmembrane helix</keyword>
<dbReference type="InterPro" id="IPR027417">
    <property type="entry name" value="P-loop_NTPase"/>
</dbReference>
<evidence type="ECO:0000256" key="1">
    <source>
        <dbReference type="ARBA" id="ARBA00010236"/>
    </source>
</evidence>
<dbReference type="SUPFAM" id="SSF52540">
    <property type="entry name" value="P-loop containing nucleoside triphosphate hydrolases"/>
    <property type="match status" value="1"/>
</dbReference>
<dbReference type="Gene3D" id="3.40.50.300">
    <property type="entry name" value="P-loop containing nucleotide triphosphate hydrolases"/>
    <property type="match status" value="1"/>
</dbReference>
<dbReference type="AlphaFoldDB" id="A0A1W0XBZ6"/>
<dbReference type="PANTHER" id="PTHR45964:SF5">
    <property type="entry name" value="WSCD FAMILY MEMBER CG9164"/>
    <property type="match status" value="1"/>
</dbReference>
<keyword evidence="5" id="KW-1185">Reference proteome</keyword>
<protein>
    <submittedName>
        <fullName evidence="4">WSCD family member</fullName>
    </submittedName>
</protein>
<keyword evidence="2" id="KW-0812">Transmembrane</keyword>
<comment type="caution">
    <text evidence="4">The sequence shown here is derived from an EMBL/GenBank/DDBJ whole genome shotgun (WGS) entry which is preliminary data.</text>
</comment>